<keyword evidence="7 11" id="KW-0805">Transcription regulation</keyword>
<comment type="function">
    <text evidence="11">Acts as a transcriptional regulator. Probably redox-responsive. The apo- but not holo-form probably binds DNA.</text>
</comment>
<comment type="PTM">
    <text evidence="11">The Fe-S cluster can be nitrosylated by nitric oxide (NO).</text>
</comment>
<evidence type="ECO:0000256" key="1">
    <source>
        <dbReference type="ARBA" id="ARBA00004496"/>
    </source>
</evidence>
<keyword evidence="4 11" id="KW-0479">Metal-binding</keyword>
<dbReference type="HOGENOM" id="CLU_081001_0_0_11"/>
<dbReference type="GO" id="GO:0051539">
    <property type="term" value="F:4 iron, 4 sulfur cluster binding"/>
    <property type="evidence" value="ECO:0007669"/>
    <property type="project" value="UniProtKB-UniRule"/>
</dbReference>
<comment type="similarity">
    <text evidence="2 11">Belongs to the WhiB family.</text>
</comment>
<dbReference type="HAMAP" id="MF_01479">
    <property type="entry name" value="WhiB"/>
    <property type="match status" value="1"/>
</dbReference>
<feature type="compositionally biased region" description="Basic and acidic residues" evidence="12">
    <location>
        <begin position="264"/>
        <end position="280"/>
    </location>
</feature>
<dbReference type="KEGG" id="scb:SCAB_21741"/>
<feature type="binding site" evidence="11">
    <location>
        <position position="28"/>
    </location>
    <ligand>
        <name>[4Fe-4S] cluster</name>
        <dbReference type="ChEBI" id="CHEBI:49883"/>
    </ligand>
</feature>
<keyword evidence="15" id="KW-1185">Reference proteome</keyword>
<organism evidence="14 15">
    <name type="scientific">Streptomyces scabiei (strain 87.22)</name>
    <dbReference type="NCBI Taxonomy" id="680198"/>
    <lineage>
        <taxon>Bacteria</taxon>
        <taxon>Bacillati</taxon>
        <taxon>Actinomycetota</taxon>
        <taxon>Actinomycetes</taxon>
        <taxon>Kitasatosporales</taxon>
        <taxon>Streptomycetaceae</taxon>
        <taxon>Streptomyces</taxon>
    </lineage>
</organism>
<dbReference type="Pfam" id="PF02467">
    <property type="entry name" value="Whib"/>
    <property type="match status" value="1"/>
</dbReference>
<keyword evidence="8 11" id="KW-0238">DNA-binding</keyword>
<dbReference type="EMBL" id="FN554889">
    <property type="protein sequence ID" value="CBG69289.1"/>
    <property type="molecule type" value="Genomic_DNA"/>
</dbReference>
<evidence type="ECO:0000256" key="12">
    <source>
        <dbReference type="SAM" id="MobiDB-lite"/>
    </source>
</evidence>
<evidence type="ECO:0000256" key="8">
    <source>
        <dbReference type="ARBA" id="ARBA00023125"/>
    </source>
</evidence>
<feature type="region of interest" description="Disordered" evidence="12">
    <location>
        <begin position="162"/>
        <end position="299"/>
    </location>
</feature>
<dbReference type="AlphaFoldDB" id="C9YXD6"/>
<keyword evidence="6 11" id="KW-0411">Iron-sulfur</keyword>
<evidence type="ECO:0000313" key="14">
    <source>
        <dbReference type="EMBL" id="CBG69289.1"/>
    </source>
</evidence>
<keyword evidence="5 11" id="KW-0408">Iron</keyword>
<dbReference type="Proteomes" id="UP000001444">
    <property type="component" value="Chromosome"/>
</dbReference>
<evidence type="ECO:0000256" key="10">
    <source>
        <dbReference type="ARBA" id="ARBA00023163"/>
    </source>
</evidence>
<feature type="binding site" evidence="11">
    <location>
        <position position="66"/>
    </location>
    <ligand>
        <name>[4Fe-4S] cluster</name>
        <dbReference type="ChEBI" id="CHEBI:49883"/>
    </ligand>
</feature>
<dbReference type="InterPro" id="IPR003482">
    <property type="entry name" value="Whib"/>
</dbReference>
<dbReference type="InterPro" id="IPR034768">
    <property type="entry name" value="4FE4S_WBL"/>
</dbReference>
<evidence type="ECO:0000256" key="9">
    <source>
        <dbReference type="ARBA" id="ARBA00023157"/>
    </source>
</evidence>
<dbReference type="GO" id="GO:0035731">
    <property type="term" value="F:dinitrosyl-iron complex binding"/>
    <property type="evidence" value="ECO:0007669"/>
    <property type="project" value="UniProtKB-UniRule"/>
</dbReference>
<accession>C9YXD6</accession>
<proteinExistence type="inferred from homology"/>
<dbReference type="GO" id="GO:0045454">
    <property type="term" value="P:cell redox homeostasis"/>
    <property type="evidence" value="ECO:0007669"/>
    <property type="project" value="TreeGrafter"/>
</dbReference>
<keyword evidence="9 11" id="KW-1015">Disulfide bond</keyword>
<name>C9YXD6_STRSW</name>
<reference evidence="14 15" key="1">
    <citation type="journal article" date="2010" name="Mol. Plant Microbe Interact.">
        <title>Streptomyces scabies 87-22 contains a coronafacic acid-like biosynthetic cluster that contributes to plant-microbe interactions.</title>
        <authorList>
            <person name="Bignell D.R."/>
            <person name="Seipke R.F."/>
            <person name="Huguet-Tapia J.C."/>
            <person name="Chambers A.H."/>
            <person name="Parry R.J."/>
            <person name="Loria R."/>
        </authorList>
    </citation>
    <scope>NUCLEOTIDE SEQUENCE [LARGE SCALE GENOMIC DNA]</scope>
    <source>
        <strain evidence="14 15">87.22</strain>
    </source>
</reference>
<feature type="domain" description="4Fe-4S Wbl-type" evidence="13">
    <location>
        <begin position="27"/>
        <end position="90"/>
    </location>
</feature>
<dbReference type="GO" id="GO:0005737">
    <property type="term" value="C:cytoplasm"/>
    <property type="evidence" value="ECO:0007669"/>
    <property type="project" value="UniProtKB-SubCell"/>
</dbReference>
<protein>
    <recommendedName>
        <fullName evidence="11">Transcriptional regulator WhiB</fullName>
    </recommendedName>
</protein>
<evidence type="ECO:0000313" key="15">
    <source>
        <dbReference type="Proteomes" id="UP000001444"/>
    </source>
</evidence>
<evidence type="ECO:0000259" key="13">
    <source>
        <dbReference type="PROSITE" id="PS51674"/>
    </source>
</evidence>
<keyword evidence="3 11" id="KW-0004">4Fe-4S</keyword>
<comment type="PTM">
    <text evidence="11">Upon Fe-S cluster removal intramolecular disulfide bonds are formed.</text>
</comment>
<comment type="cofactor">
    <cofactor evidence="11">
        <name>[4Fe-4S] cluster</name>
        <dbReference type="ChEBI" id="CHEBI:49883"/>
    </cofactor>
    <text evidence="11">Binds 1 [4Fe-4S] cluster per subunit. Following nitrosylation of the [4Fe-4S] cluster binds 1 [4Fe-8(NO)] cluster per subunit.</text>
</comment>
<evidence type="ECO:0000256" key="11">
    <source>
        <dbReference type="HAMAP-Rule" id="MF_01479"/>
    </source>
</evidence>
<evidence type="ECO:0000256" key="6">
    <source>
        <dbReference type="ARBA" id="ARBA00023014"/>
    </source>
</evidence>
<comment type="subcellular location">
    <subcellularLocation>
        <location evidence="1 11">Cytoplasm</location>
    </subcellularLocation>
</comment>
<dbReference type="eggNOG" id="ENOG502ZN9E">
    <property type="taxonomic scope" value="Bacteria"/>
</dbReference>
<evidence type="ECO:0000256" key="4">
    <source>
        <dbReference type="ARBA" id="ARBA00022723"/>
    </source>
</evidence>
<gene>
    <name evidence="11" type="primary">whiB</name>
    <name evidence="14" type="ordered locus">SCAB_21741</name>
</gene>
<feature type="compositionally biased region" description="Pro residues" evidence="12">
    <location>
        <begin position="239"/>
        <end position="251"/>
    </location>
</feature>
<dbReference type="GO" id="GO:0003677">
    <property type="term" value="F:DNA binding"/>
    <property type="evidence" value="ECO:0007669"/>
    <property type="project" value="UniProtKB-UniRule"/>
</dbReference>
<dbReference type="GO" id="GO:0045892">
    <property type="term" value="P:negative regulation of DNA-templated transcription"/>
    <property type="evidence" value="ECO:0007669"/>
    <property type="project" value="TreeGrafter"/>
</dbReference>
<sequence length="299" mass="32300">MRHITTHDTPPTGLRGIGDTSWHTRGACHGMDVEDADAVFFPGPRDHEDIAEAKELCGWCPVRRDCLDFALENVLKEGIWGGLTEAERRPLHDGLHRRLDYRRVTAFFQGRDVHLTEAERQVVIDHAYVRGWRPDRLAAALQISHKHARDLLRQAANKVFDRDRTYGVPRPKKKRKKATPSTGGPAPAAPGAPGAQQPVARPATPASAAPEAASGSTPPADAGPTKGVRRTVPASSGPTAPPDPPDPPDPPPQERCHSSPPVKPIEDRAAGPGVTRRESWDQLSFPEAPLAHAPVGKAA</sequence>
<keyword evidence="11" id="KW-0963">Cytoplasm</keyword>
<dbReference type="STRING" id="680198.SCAB_21741"/>
<feature type="binding site" evidence="11">
    <location>
        <position position="60"/>
    </location>
    <ligand>
        <name>[4Fe-4S] cluster</name>
        <dbReference type="ChEBI" id="CHEBI:49883"/>
    </ligand>
</feature>
<feature type="compositionally biased region" description="Low complexity" evidence="12">
    <location>
        <begin position="179"/>
        <end position="220"/>
    </location>
</feature>
<evidence type="ECO:0000256" key="7">
    <source>
        <dbReference type="ARBA" id="ARBA00023015"/>
    </source>
</evidence>
<dbReference type="PROSITE" id="PS51674">
    <property type="entry name" value="4FE4S_WBL"/>
    <property type="match status" value="1"/>
</dbReference>
<keyword evidence="10 11" id="KW-0804">Transcription</keyword>
<dbReference type="PANTHER" id="PTHR38839">
    <property type="entry name" value="TRANSCRIPTIONAL REGULATOR WHID-RELATED"/>
    <property type="match status" value="1"/>
</dbReference>
<evidence type="ECO:0000256" key="5">
    <source>
        <dbReference type="ARBA" id="ARBA00023004"/>
    </source>
</evidence>
<dbReference type="GO" id="GO:0047134">
    <property type="term" value="F:protein-disulfide reductase [NAD(P)H] activity"/>
    <property type="evidence" value="ECO:0007669"/>
    <property type="project" value="TreeGrafter"/>
</dbReference>
<dbReference type="GO" id="GO:0046872">
    <property type="term" value="F:metal ion binding"/>
    <property type="evidence" value="ECO:0007669"/>
    <property type="project" value="UniProtKB-KW"/>
</dbReference>
<feature type="binding site" evidence="11">
    <location>
        <position position="57"/>
    </location>
    <ligand>
        <name>[4Fe-4S] cluster</name>
        <dbReference type="ChEBI" id="CHEBI:49883"/>
    </ligand>
</feature>
<evidence type="ECO:0000256" key="2">
    <source>
        <dbReference type="ARBA" id="ARBA00006597"/>
    </source>
</evidence>
<evidence type="ECO:0000256" key="3">
    <source>
        <dbReference type="ARBA" id="ARBA00022485"/>
    </source>
</evidence>